<gene>
    <name evidence="2" type="primary">entC</name>
    <name evidence="2" type="ORF">BPAY_448</name>
</gene>
<sequence length="349" mass="41791">MSTEISVFSLYKKIIKNYYNHNNFVVFKKPYDKKIFFYSHYNCSLDVKFFLIQNFKHDHTIKIYPKNIYCVDIQKLDKKTNIFPSFWEKNSSFLTDSCKYKKLIKDAIENIKKGFLKKVVLSRFIKIPFRNFYFKNTFIKLIHAYPNALISLWYNFHYGFWMGCSPELLIECHNKKLKISALAGTIWGSKKWTKKETEEHKIVIKYILHLLKSYKGSIHIENTKIIKIGHLKHLETLIHFLFYEEPNYYEILNCLHPTPSICGYPKKKSLDFIYKNEGYERQFYTGYIGIVHQNNMELYLNLRCVKIKEDKKEMILYAGSGITVDSNIYQEYMETENKIKNILSQLVFK</sequence>
<proteinExistence type="predicted"/>
<name>A0ABM7EYU8_9FLAO</name>
<dbReference type="Proteomes" id="UP000217805">
    <property type="component" value="Chromosome"/>
</dbReference>
<feature type="domain" description="Chorismate-utilising enzyme C-terminal" evidence="1">
    <location>
        <begin position="99"/>
        <end position="338"/>
    </location>
</feature>
<dbReference type="InterPro" id="IPR015890">
    <property type="entry name" value="Chorismate_C"/>
</dbReference>
<dbReference type="Gene3D" id="3.60.120.10">
    <property type="entry name" value="Anthranilate synthase"/>
    <property type="match status" value="1"/>
</dbReference>
<evidence type="ECO:0000313" key="2">
    <source>
        <dbReference type="EMBL" id="BAR92179.1"/>
    </source>
</evidence>
<reference evidence="2 3" key="1">
    <citation type="journal article" date="2015" name="Microbes Environ.">
        <title>An Efficient Strategy Developed for Next-Generation Sequencing of Endosymbiont Genomes Performed Using Crude DNA Isolated from Host Tissues: A Case Study of Blattabacterium cuenoti Inhabiting the Fat Bodies of Cockroaches.</title>
        <authorList>
            <person name="Kinjo Y."/>
            <person name="Saitoh S."/>
            <person name="Tokuda G."/>
        </authorList>
    </citation>
    <scope>NUCLEOTIDE SEQUENCE [LARGE SCALE GENOMIC DNA]</scope>
    <source>
        <strain evidence="2 3">BPAY</strain>
    </source>
</reference>
<dbReference type="PANTHER" id="PTHR42839">
    <property type="entry name" value="ISOCHORISMATE SYNTHASE ENTC"/>
    <property type="match status" value="1"/>
</dbReference>
<accession>A0ABM7EYU8</accession>
<dbReference type="InterPro" id="IPR005801">
    <property type="entry name" value="ADC_synthase"/>
</dbReference>
<dbReference type="EMBL" id="AP014609">
    <property type="protein sequence ID" value="BAR92179.1"/>
    <property type="molecule type" value="Genomic_DNA"/>
</dbReference>
<evidence type="ECO:0000313" key="3">
    <source>
        <dbReference type="Proteomes" id="UP000217805"/>
    </source>
</evidence>
<dbReference type="PANTHER" id="PTHR42839:SF2">
    <property type="entry name" value="ISOCHORISMATE SYNTHASE ENTC"/>
    <property type="match status" value="1"/>
</dbReference>
<organism evidence="2 3">
    <name type="scientific">Blattabacterium cuenoti BPAY</name>
    <dbReference type="NCBI Taxonomy" id="1457031"/>
    <lineage>
        <taxon>Bacteria</taxon>
        <taxon>Pseudomonadati</taxon>
        <taxon>Bacteroidota</taxon>
        <taxon>Flavobacteriia</taxon>
        <taxon>Flavobacteriales</taxon>
        <taxon>Blattabacteriaceae</taxon>
        <taxon>Blattabacterium</taxon>
    </lineage>
</organism>
<protein>
    <submittedName>
        <fullName evidence="2">Isochorismate synthase</fullName>
    </submittedName>
</protein>
<evidence type="ECO:0000259" key="1">
    <source>
        <dbReference type="Pfam" id="PF00425"/>
    </source>
</evidence>
<dbReference type="Pfam" id="PF00425">
    <property type="entry name" value="Chorismate_bind"/>
    <property type="match status" value="1"/>
</dbReference>
<keyword evidence="3" id="KW-1185">Reference proteome</keyword>
<dbReference type="SUPFAM" id="SSF56322">
    <property type="entry name" value="ADC synthase"/>
    <property type="match status" value="1"/>
</dbReference>
<dbReference type="RefSeq" id="WP_096378342.1">
    <property type="nucleotide sequence ID" value="NZ_AP014609.1"/>
</dbReference>